<feature type="region of interest" description="Disordered" evidence="1">
    <location>
        <begin position="1"/>
        <end position="93"/>
    </location>
</feature>
<accession>A0ABU6YJ04</accession>
<proteinExistence type="predicted"/>
<keyword evidence="3" id="KW-1185">Reference proteome</keyword>
<dbReference type="Proteomes" id="UP001341840">
    <property type="component" value="Unassembled WGS sequence"/>
</dbReference>
<dbReference type="PANTHER" id="PTHR35167:SF3">
    <property type="entry name" value="OS05G0216466 PROTEIN"/>
    <property type="match status" value="1"/>
</dbReference>
<comment type="caution">
    <text evidence="2">The sequence shown here is derived from an EMBL/GenBank/DDBJ whole genome shotgun (WGS) entry which is preliminary data.</text>
</comment>
<protein>
    <submittedName>
        <fullName evidence="2">Uncharacterized protein</fullName>
    </submittedName>
</protein>
<evidence type="ECO:0000313" key="3">
    <source>
        <dbReference type="Proteomes" id="UP001341840"/>
    </source>
</evidence>
<name>A0ABU6YJ04_9FABA</name>
<dbReference type="PANTHER" id="PTHR35167">
    <property type="entry name" value="OS05G0216466 PROTEIN"/>
    <property type="match status" value="1"/>
</dbReference>
<dbReference type="EMBL" id="JASCZI010242046">
    <property type="protein sequence ID" value="MED6209264.1"/>
    <property type="molecule type" value="Genomic_DNA"/>
</dbReference>
<organism evidence="2 3">
    <name type="scientific">Stylosanthes scabra</name>
    <dbReference type="NCBI Taxonomy" id="79078"/>
    <lineage>
        <taxon>Eukaryota</taxon>
        <taxon>Viridiplantae</taxon>
        <taxon>Streptophyta</taxon>
        <taxon>Embryophyta</taxon>
        <taxon>Tracheophyta</taxon>
        <taxon>Spermatophyta</taxon>
        <taxon>Magnoliopsida</taxon>
        <taxon>eudicotyledons</taxon>
        <taxon>Gunneridae</taxon>
        <taxon>Pentapetalae</taxon>
        <taxon>rosids</taxon>
        <taxon>fabids</taxon>
        <taxon>Fabales</taxon>
        <taxon>Fabaceae</taxon>
        <taxon>Papilionoideae</taxon>
        <taxon>50 kb inversion clade</taxon>
        <taxon>dalbergioids sensu lato</taxon>
        <taxon>Dalbergieae</taxon>
        <taxon>Pterocarpus clade</taxon>
        <taxon>Stylosanthes</taxon>
    </lineage>
</organism>
<gene>
    <name evidence="2" type="ORF">PIB30_053080</name>
</gene>
<evidence type="ECO:0000313" key="2">
    <source>
        <dbReference type="EMBL" id="MED6209264.1"/>
    </source>
</evidence>
<reference evidence="2 3" key="1">
    <citation type="journal article" date="2023" name="Plants (Basel)">
        <title>Bridging the Gap: Combining Genomics and Transcriptomics Approaches to Understand Stylosanthes scabra, an Orphan Legume from the Brazilian Caatinga.</title>
        <authorList>
            <person name="Ferreira-Neto J.R.C."/>
            <person name="da Silva M.D."/>
            <person name="Binneck E."/>
            <person name="de Melo N.F."/>
            <person name="da Silva R.H."/>
            <person name="de Melo A.L.T.M."/>
            <person name="Pandolfi V."/>
            <person name="Bustamante F.O."/>
            <person name="Brasileiro-Vidal A.C."/>
            <person name="Benko-Iseppon A.M."/>
        </authorList>
    </citation>
    <scope>NUCLEOTIDE SEQUENCE [LARGE SCALE GENOMIC DNA]</scope>
    <source>
        <tissue evidence="2">Leaves</tissue>
    </source>
</reference>
<evidence type="ECO:0000256" key="1">
    <source>
        <dbReference type="SAM" id="MobiDB-lite"/>
    </source>
</evidence>
<sequence length="128" mass="14088">MATAVSACESKNTRKPASPFSKSEIEAAKQLIQLSSSGDEEEDGDYHLSHHHHSISNNSCSYSVVQGNNNSGGDVVSSALADDEENESCLLPRRNNKRYRFLEDLYSVTVPVIVKSKRKKTSIKTKNS</sequence>